<protein>
    <submittedName>
        <fullName evidence="1">Uncharacterized protein</fullName>
    </submittedName>
</protein>
<accession>A0A7R9D0I4</accession>
<proteinExistence type="predicted"/>
<name>A0A7R9D0I4_TIMCR</name>
<reference evidence="1" key="1">
    <citation type="submission" date="2020-11" db="EMBL/GenBank/DDBJ databases">
        <authorList>
            <person name="Tran Van P."/>
        </authorList>
    </citation>
    <scope>NUCLEOTIDE SEQUENCE</scope>
</reference>
<sequence length="130" mass="14948">MMVCQLCELGVERMTVKYQHVFVVKFHTRQNVEGLLFVKGLTTRLDLTWEYTGGRTANVRNLLPCELAGFFTHWPASPVKSTKNVIHVLNWVAKADLLMNDYNYISYFVRLFGEVATSRVFAVTLSRESI</sequence>
<organism evidence="1">
    <name type="scientific">Timema cristinae</name>
    <name type="common">Walking stick</name>
    <dbReference type="NCBI Taxonomy" id="61476"/>
    <lineage>
        <taxon>Eukaryota</taxon>
        <taxon>Metazoa</taxon>
        <taxon>Ecdysozoa</taxon>
        <taxon>Arthropoda</taxon>
        <taxon>Hexapoda</taxon>
        <taxon>Insecta</taxon>
        <taxon>Pterygota</taxon>
        <taxon>Neoptera</taxon>
        <taxon>Polyneoptera</taxon>
        <taxon>Phasmatodea</taxon>
        <taxon>Timematodea</taxon>
        <taxon>Timematoidea</taxon>
        <taxon>Timematidae</taxon>
        <taxon>Timema</taxon>
    </lineage>
</organism>
<dbReference type="EMBL" id="OC319563">
    <property type="protein sequence ID" value="CAD7405765.1"/>
    <property type="molecule type" value="Genomic_DNA"/>
</dbReference>
<dbReference type="AlphaFoldDB" id="A0A7R9D0I4"/>
<evidence type="ECO:0000313" key="1">
    <source>
        <dbReference type="EMBL" id="CAD7405765.1"/>
    </source>
</evidence>
<gene>
    <name evidence="1" type="ORF">TCEB3V08_LOCUS8148</name>
</gene>